<dbReference type="Proteomes" id="UP000694941">
    <property type="component" value="Unplaced"/>
</dbReference>
<dbReference type="SUPFAM" id="SSF48264">
    <property type="entry name" value="Cytochrome P450"/>
    <property type="match status" value="1"/>
</dbReference>
<comment type="similarity">
    <text evidence="1">Belongs to the cytochrome P450 family.</text>
</comment>
<dbReference type="InterPro" id="IPR002401">
    <property type="entry name" value="Cyt_P450_E_grp-I"/>
</dbReference>
<reference evidence="5" key="1">
    <citation type="submission" date="2025-08" db="UniProtKB">
        <authorList>
            <consortium name="RefSeq"/>
        </authorList>
    </citation>
    <scope>IDENTIFICATION</scope>
    <source>
        <tissue evidence="5">Muscle</tissue>
    </source>
</reference>
<keyword evidence="3" id="KW-1133">Transmembrane helix</keyword>
<dbReference type="Gene3D" id="1.10.630.10">
    <property type="entry name" value="Cytochrome P450"/>
    <property type="match status" value="1"/>
</dbReference>
<keyword evidence="3" id="KW-0812">Transmembrane</keyword>
<keyword evidence="2" id="KW-0503">Monooxygenase</keyword>
<evidence type="ECO:0000313" key="4">
    <source>
        <dbReference type="Proteomes" id="UP000694941"/>
    </source>
</evidence>
<dbReference type="PANTHER" id="PTHR24280">
    <property type="entry name" value="CYTOCHROME P450 20A1"/>
    <property type="match status" value="1"/>
</dbReference>
<dbReference type="PANTHER" id="PTHR24280:SF4">
    <property type="entry name" value="CYTOCHROME P450 20A1"/>
    <property type="match status" value="1"/>
</dbReference>
<keyword evidence="4" id="KW-1185">Reference proteome</keyword>
<dbReference type="InterPro" id="IPR001128">
    <property type="entry name" value="Cyt_P450"/>
</dbReference>
<keyword evidence="3" id="KW-0472">Membrane</keyword>
<dbReference type="GeneID" id="106478843"/>
<dbReference type="InterPro" id="IPR052666">
    <property type="entry name" value="CYP450_20A1-like"/>
</dbReference>
<evidence type="ECO:0000256" key="2">
    <source>
        <dbReference type="ARBA" id="ARBA00023033"/>
    </source>
</evidence>
<evidence type="ECO:0000256" key="3">
    <source>
        <dbReference type="SAM" id="Phobius"/>
    </source>
</evidence>
<sequence length="467" mass="53343">MLDFAIFAVSFVIFLLIIVFYLYPGSAKATSIPGMDPSDPKEGNVPDILQAGSLHNFLENLHEEHGPIASFWMGSTLTVSIAAPELFEQQLHVFDKPVDLFTLYKPITGDGSLLFSNGTEGRKRRQQFDKIIYHMNNESTFTQLKEFADELTKKWTTLPTEQHIPVFQYMMALCMKACTYIGFGDCFLDGKEVLEFSRNFEICWIELEARVTGSVPDPESLRNERFLEAVERLQETIRKSLHSRQSKEKKNLILLDHLIELNVPEEQIINDGVVFVVKHYSVVCAMVWAIYFLATHKDVQEKVYKELKDVVGSSTLSYTVLSKLKYLRQVINETLRMAAVEPWTARCQDLDTEIGGHIIPKKTPVIQALGVVLHSENYWSLPKTFNPDRFDEDDTNSRSKLAFQPFGFSGKRQCPGSDLVYMQLALYISVICTKFQLHLVDGQVVNPLQRVITRPEDEVWITISPRS</sequence>
<feature type="transmembrane region" description="Helical" evidence="3">
    <location>
        <begin position="6"/>
        <end position="23"/>
    </location>
</feature>
<keyword evidence="2" id="KW-0560">Oxidoreductase</keyword>
<gene>
    <name evidence="5" type="primary">LOC106478843</name>
</gene>
<name>A0ABM1C651_LIMPO</name>
<dbReference type="Pfam" id="PF00067">
    <property type="entry name" value="p450"/>
    <property type="match status" value="1"/>
</dbReference>
<dbReference type="RefSeq" id="XP_013794907.1">
    <property type="nucleotide sequence ID" value="XM_013939453.2"/>
</dbReference>
<dbReference type="InterPro" id="IPR036396">
    <property type="entry name" value="Cyt_P450_sf"/>
</dbReference>
<organism evidence="4 5">
    <name type="scientific">Limulus polyphemus</name>
    <name type="common">Atlantic horseshoe crab</name>
    <dbReference type="NCBI Taxonomy" id="6850"/>
    <lineage>
        <taxon>Eukaryota</taxon>
        <taxon>Metazoa</taxon>
        <taxon>Ecdysozoa</taxon>
        <taxon>Arthropoda</taxon>
        <taxon>Chelicerata</taxon>
        <taxon>Merostomata</taxon>
        <taxon>Xiphosura</taxon>
        <taxon>Limulidae</taxon>
        <taxon>Limulus</taxon>
    </lineage>
</organism>
<accession>A0ABM1C651</accession>
<evidence type="ECO:0000313" key="5">
    <source>
        <dbReference type="RefSeq" id="XP_013794907.1"/>
    </source>
</evidence>
<protein>
    <submittedName>
        <fullName evidence="5">Cytochrome P450 20A1-like</fullName>
    </submittedName>
</protein>
<proteinExistence type="inferred from homology"/>
<dbReference type="PRINTS" id="PR00463">
    <property type="entry name" value="EP450I"/>
</dbReference>
<evidence type="ECO:0000256" key="1">
    <source>
        <dbReference type="ARBA" id="ARBA00010617"/>
    </source>
</evidence>